<name>A0A9N9DMD5_9GLOM</name>
<sequence>ESLKNKLGIDQPVDNEKINPSDCHLSIQTPSTKLVIVPKTFSFLQALKPTIPRIGPKSIN</sequence>
<evidence type="ECO:0000313" key="2">
    <source>
        <dbReference type="Proteomes" id="UP000789739"/>
    </source>
</evidence>
<reference evidence="1" key="1">
    <citation type="submission" date="2021-06" db="EMBL/GenBank/DDBJ databases">
        <authorList>
            <person name="Kallberg Y."/>
            <person name="Tangrot J."/>
            <person name="Rosling A."/>
        </authorList>
    </citation>
    <scope>NUCLEOTIDE SEQUENCE</scope>
    <source>
        <strain evidence="1">BR232B</strain>
    </source>
</reference>
<dbReference type="EMBL" id="CAJVPI010002329">
    <property type="protein sequence ID" value="CAG8641087.1"/>
    <property type="molecule type" value="Genomic_DNA"/>
</dbReference>
<keyword evidence="2" id="KW-1185">Reference proteome</keyword>
<feature type="non-terminal residue" evidence="1">
    <location>
        <position position="1"/>
    </location>
</feature>
<comment type="caution">
    <text evidence="1">The sequence shown here is derived from an EMBL/GenBank/DDBJ whole genome shotgun (WGS) entry which is preliminary data.</text>
</comment>
<protein>
    <submittedName>
        <fullName evidence="1">8947_t:CDS:1</fullName>
    </submittedName>
</protein>
<dbReference type="AlphaFoldDB" id="A0A9N9DMD5"/>
<accession>A0A9N9DMD5</accession>
<organism evidence="1 2">
    <name type="scientific">Paraglomus brasilianum</name>
    <dbReference type="NCBI Taxonomy" id="144538"/>
    <lineage>
        <taxon>Eukaryota</taxon>
        <taxon>Fungi</taxon>
        <taxon>Fungi incertae sedis</taxon>
        <taxon>Mucoromycota</taxon>
        <taxon>Glomeromycotina</taxon>
        <taxon>Glomeromycetes</taxon>
        <taxon>Paraglomerales</taxon>
        <taxon>Paraglomeraceae</taxon>
        <taxon>Paraglomus</taxon>
    </lineage>
</organism>
<proteinExistence type="predicted"/>
<evidence type="ECO:0000313" key="1">
    <source>
        <dbReference type="EMBL" id="CAG8641087.1"/>
    </source>
</evidence>
<gene>
    <name evidence="1" type="ORF">PBRASI_LOCUS9775</name>
</gene>
<dbReference type="Proteomes" id="UP000789739">
    <property type="component" value="Unassembled WGS sequence"/>
</dbReference>